<keyword evidence="1" id="KW-0560">Oxidoreductase</keyword>
<dbReference type="InterPro" id="IPR036291">
    <property type="entry name" value="NAD(P)-bd_dom_sf"/>
</dbReference>
<name>A0A1F8A8M4_9EURO</name>
<keyword evidence="3" id="KW-1185">Reference proteome</keyword>
<sequence length="304" mass="33882">MTASRDLPPYTTSYYPNIYLKSQLCTKSQWPPKGTTLIDQVAIVTGANTGLGLESARQLLSYNLSHLIIAVRSAAKGETAASTLRKEYPMASIEVWQLDMSSYDSVRAFVRRTESQLSRLDIAILNAGLGKMHFGVVPSTGHEEVIQKVLSTPTLLRRPEDVRLDRAIQRIQTTRAHVHVEARRLRAAEDVVVNLVDPGFTKGTQLHREVSSVISMVIYLAKAATARTVQDGASTYVDATVVKGKEAHGCFLMDWQIRPFATVLYTPEGKQAIERLWHETMTELAFADVQGILRSMKQDVTIRR</sequence>
<dbReference type="RefSeq" id="XP_022391496.1">
    <property type="nucleotide sequence ID" value="XM_022530368.1"/>
</dbReference>
<reference evidence="2 3" key="1">
    <citation type="journal article" date="2016" name="Genome Biol. Evol.">
        <title>Draft genome sequence of an aflatoxigenic Aspergillus species, A. bombycis.</title>
        <authorList>
            <person name="Moore G.G."/>
            <person name="Mack B.M."/>
            <person name="Beltz S.B."/>
            <person name="Gilbert M.K."/>
        </authorList>
    </citation>
    <scope>NUCLEOTIDE SEQUENCE [LARGE SCALE GENOMIC DNA]</scope>
    <source>
        <strain evidence="3">NRRL 26010</strain>
    </source>
</reference>
<dbReference type="GO" id="GO:0016491">
    <property type="term" value="F:oxidoreductase activity"/>
    <property type="evidence" value="ECO:0007669"/>
    <property type="project" value="UniProtKB-KW"/>
</dbReference>
<dbReference type="EMBL" id="LYCR01000020">
    <property type="protein sequence ID" value="OGM47779.1"/>
    <property type="molecule type" value="Genomic_DNA"/>
</dbReference>
<dbReference type="InterPro" id="IPR002347">
    <property type="entry name" value="SDR_fam"/>
</dbReference>
<proteinExistence type="predicted"/>
<evidence type="ECO:0008006" key="4">
    <source>
        <dbReference type="Google" id="ProtNLM"/>
    </source>
</evidence>
<dbReference type="Gene3D" id="3.40.50.720">
    <property type="entry name" value="NAD(P)-binding Rossmann-like Domain"/>
    <property type="match status" value="1"/>
</dbReference>
<dbReference type="Pfam" id="PF00106">
    <property type="entry name" value="adh_short"/>
    <property type="match status" value="1"/>
</dbReference>
<protein>
    <recommendedName>
        <fullName evidence="4">Short-chain dehydrogenase/reductase family protein</fullName>
    </recommendedName>
</protein>
<evidence type="ECO:0000313" key="2">
    <source>
        <dbReference type="EMBL" id="OGM47779.1"/>
    </source>
</evidence>
<evidence type="ECO:0000256" key="1">
    <source>
        <dbReference type="ARBA" id="ARBA00023002"/>
    </source>
</evidence>
<dbReference type="AlphaFoldDB" id="A0A1F8A8M4"/>
<dbReference type="PANTHER" id="PTHR43157:SF35">
    <property type="entry name" value="DEHYDROGENASE_REDUCTASE FAMILY PROTEIN, PUTATIVE-RELATED"/>
    <property type="match status" value="1"/>
</dbReference>
<comment type="caution">
    <text evidence="2">The sequence shown here is derived from an EMBL/GenBank/DDBJ whole genome shotgun (WGS) entry which is preliminary data.</text>
</comment>
<gene>
    <name evidence="2" type="ORF">ABOM_003238</name>
</gene>
<organism evidence="2 3">
    <name type="scientific">Aspergillus bombycis</name>
    <dbReference type="NCBI Taxonomy" id="109264"/>
    <lineage>
        <taxon>Eukaryota</taxon>
        <taxon>Fungi</taxon>
        <taxon>Dikarya</taxon>
        <taxon>Ascomycota</taxon>
        <taxon>Pezizomycotina</taxon>
        <taxon>Eurotiomycetes</taxon>
        <taxon>Eurotiomycetidae</taxon>
        <taxon>Eurotiales</taxon>
        <taxon>Aspergillaceae</taxon>
        <taxon>Aspergillus</taxon>
    </lineage>
</organism>
<dbReference type="Proteomes" id="UP000179179">
    <property type="component" value="Unassembled WGS sequence"/>
</dbReference>
<dbReference type="PRINTS" id="PR00081">
    <property type="entry name" value="GDHRDH"/>
</dbReference>
<accession>A0A1F8A8M4</accession>
<dbReference type="PANTHER" id="PTHR43157">
    <property type="entry name" value="PHOSPHATIDYLINOSITOL-GLYCAN BIOSYNTHESIS CLASS F PROTEIN-RELATED"/>
    <property type="match status" value="1"/>
</dbReference>
<dbReference type="GeneID" id="34446628"/>
<dbReference type="OrthoDB" id="191139at2759"/>
<dbReference type="STRING" id="109264.A0A1F8A8M4"/>
<evidence type="ECO:0000313" key="3">
    <source>
        <dbReference type="Proteomes" id="UP000179179"/>
    </source>
</evidence>
<dbReference type="SUPFAM" id="SSF51735">
    <property type="entry name" value="NAD(P)-binding Rossmann-fold domains"/>
    <property type="match status" value="1"/>
</dbReference>